<dbReference type="SUPFAM" id="SSF52047">
    <property type="entry name" value="RNI-like"/>
    <property type="match status" value="1"/>
</dbReference>
<evidence type="ECO:0000313" key="1">
    <source>
        <dbReference type="EMBL" id="KAF9966204.1"/>
    </source>
</evidence>
<gene>
    <name evidence="1" type="ORF">BGZ70_003017</name>
</gene>
<dbReference type="EMBL" id="JAAAHY010000178">
    <property type="protein sequence ID" value="KAF9966204.1"/>
    <property type="molecule type" value="Genomic_DNA"/>
</dbReference>
<accession>A0A9P6JBF5</accession>
<proteinExistence type="predicted"/>
<dbReference type="OrthoDB" id="2422474at2759"/>
<organism evidence="1 2">
    <name type="scientific">Mortierella alpina</name>
    <name type="common">Oleaginous fungus</name>
    <name type="synonym">Mortierella renispora</name>
    <dbReference type="NCBI Taxonomy" id="64518"/>
    <lineage>
        <taxon>Eukaryota</taxon>
        <taxon>Fungi</taxon>
        <taxon>Fungi incertae sedis</taxon>
        <taxon>Mucoromycota</taxon>
        <taxon>Mortierellomycotina</taxon>
        <taxon>Mortierellomycetes</taxon>
        <taxon>Mortierellales</taxon>
        <taxon>Mortierellaceae</taxon>
        <taxon>Mortierella</taxon>
    </lineage>
</organism>
<dbReference type="AlphaFoldDB" id="A0A9P6JBF5"/>
<evidence type="ECO:0000313" key="2">
    <source>
        <dbReference type="Proteomes" id="UP000738359"/>
    </source>
</evidence>
<comment type="caution">
    <text evidence="1">The sequence shown here is derived from an EMBL/GenBank/DDBJ whole genome shotgun (WGS) entry which is preliminary data.</text>
</comment>
<dbReference type="Gene3D" id="3.80.10.10">
    <property type="entry name" value="Ribonuclease Inhibitor"/>
    <property type="match status" value="1"/>
</dbReference>
<dbReference type="InterPro" id="IPR032675">
    <property type="entry name" value="LRR_dom_sf"/>
</dbReference>
<keyword evidence="2" id="KW-1185">Reference proteome</keyword>
<name>A0A9P6JBF5_MORAP</name>
<sequence length="238" mass="26641">MILAIRRCWRKLKGSYPDPSKTVLKDMHQLARYTETQGTTPAKHVDFDFLPTCFAGLPSEGAELETAKSDVQLFARGLAKALVHLAIHVHQAHLHQEDQHDQQQRLAVLAGLAVIFELKNLETLRLVGHPLILENAPSKISLPCLTILVLDGVSIEYENSANNLKELIQSCRLETLVVTHANRTSGHLARIIDECAQTKDLKSLKMLDISNNHLNRDNMTTVVKRVLGCCSKLEQLYL</sequence>
<reference evidence="1" key="1">
    <citation type="journal article" date="2020" name="Fungal Divers.">
        <title>Resolving the Mortierellaceae phylogeny through synthesis of multi-gene phylogenetics and phylogenomics.</title>
        <authorList>
            <person name="Vandepol N."/>
            <person name="Liber J."/>
            <person name="Desiro A."/>
            <person name="Na H."/>
            <person name="Kennedy M."/>
            <person name="Barry K."/>
            <person name="Grigoriev I.V."/>
            <person name="Miller A.N."/>
            <person name="O'Donnell K."/>
            <person name="Stajich J.E."/>
            <person name="Bonito G."/>
        </authorList>
    </citation>
    <scope>NUCLEOTIDE SEQUENCE</scope>
    <source>
        <strain evidence="1">CK1249</strain>
    </source>
</reference>
<dbReference type="Proteomes" id="UP000738359">
    <property type="component" value="Unassembled WGS sequence"/>
</dbReference>
<protein>
    <submittedName>
        <fullName evidence="1">Uncharacterized protein</fullName>
    </submittedName>
</protein>